<comment type="caution">
    <text evidence="1">The sequence shown here is derived from an EMBL/GenBank/DDBJ whole genome shotgun (WGS) entry which is preliminary data.</text>
</comment>
<proteinExistence type="predicted"/>
<reference evidence="1 2" key="1">
    <citation type="submission" date="2021-06" db="EMBL/GenBank/DDBJ databases">
        <authorList>
            <person name="Palmer J.M."/>
        </authorList>
    </citation>
    <scope>NUCLEOTIDE SEQUENCE [LARGE SCALE GENOMIC DNA]</scope>
    <source>
        <strain evidence="1 2">XR_2019</strain>
        <tissue evidence="1">Muscle</tissue>
    </source>
</reference>
<dbReference type="EMBL" id="JAHRIM010001993">
    <property type="protein sequence ID" value="MEQ2259012.1"/>
    <property type="molecule type" value="Genomic_DNA"/>
</dbReference>
<evidence type="ECO:0000313" key="2">
    <source>
        <dbReference type="Proteomes" id="UP001444071"/>
    </source>
</evidence>
<name>A0ABV0VRW0_9TELE</name>
<accession>A0ABV0VRW0</accession>
<sequence>MQGLQCVETHSVVAKTSIESENCFRNTKPPKSQRHNCHTFFRKFISVVGKLTRRGARVAKPNRKMGDKNQLGCIYQRLAENEMNRLLCWRTVQRRRWTCK</sequence>
<keyword evidence="2" id="KW-1185">Reference proteome</keyword>
<evidence type="ECO:0000313" key="1">
    <source>
        <dbReference type="EMBL" id="MEQ2259012.1"/>
    </source>
</evidence>
<organism evidence="1 2">
    <name type="scientific">Xenotaenia resolanae</name>
    <dbReference type="NCBI Taxonomy" id="208358"/>
    <lineage>
        <taxon>Eukaryota</taxon>
        <taxon>Metazoa</taxon>
        <taxon>Chordata</taxon>
        <taxon>Craniata</taxon>
        <taxon>Vertebrata</taxon>
        <taxon>Euteleostomi</taxon>
        <taxon>Actinopterygii</taxon>
        <taxon>Neopterygii</taxon>
        <taxon>Teleostei</taxon>
        <taxon>Neoteleostei</taxon>
        <taxon>Acanthomorphata</taxon>
        <taxon>Ovalentaria</taxon>
        <taxon>Atherinomorphae</taxon>
        <taxon>Cyprinodontiformes</taxon>
        <taxon>Goodeidae</taxon>
        <taxon>Xenotaenia</taxon>
    </lineage>
</organism>
<protein>
    <submittedName>
        <fullName evidence="1">Uncharacterized protein</fullName>
    </submittedName>
</protein>
<gene>
    <name evidence="1" type="ORF">XENORESO_005497</name>
</gene>
<dbReference type="Proteomes" id="UP001444071">
    <property type="component" value="Unassembled WGS sequence"/>
</dbReference>